<dbReference type="InterPro" id="IPR002347">
    <property type="entry name" value="SDR_fam"/>
</dbReference>
<evidence type="ECO:0000256" key="3">
    <source>
        <dbReference type="RuleBase" id="RU000363"/>
    </source>
</evidence>
<keyword evidence="2" id="KW-0560">Oxidoreductase</keyword>
<dbReference type="SUPFAM" id="SSF51735">
    <property type="entry name" value="NAD(P)-binding Rossmann-fold domains"/>
    <property type="match status" value="1"/>
</dbReference>
<dbReference type="eggNOG" id="COG1028">
    <property type="taxonomic scope" value="Bacteria"/>
</dbReference>
<evidence type="ECO:0000313" key="4">
    <source>
        <dbReference type="EMBL" id="AHH16825.1"/>
    </source>
</evidence>
<dbReference type="InterPro" id="IPR036291">
    <property type="entry name" value="NAD(P)-bd_dom_sf"/>
</dbReference>
<dbReference type="GO" id="GO:0016616">
    <property type="term" value="F:oxidoreductase activity, acting on the CH-OH group of donors, NAD or NADP as acceptor"/>
    <property type="evidence" value="ECO:0007669"/>
    <property type="project" value="TreeGrafter"/>
</dbReference>
<dbReference type="Pfam" id="PF00106">
    <property type="entry name" value="adh_short"/>
    <property type="match status" value="1"/>
</dbReference>
<dbReference type="PRINTS" id="PR00080">
    <property type="entry name" value="SDRFAMILY"/>
</dbReference>
<dbReference type="Proteomes" id="UP000019150">
    <property type="component" value="Chromosome"/>
</dbReference>
<proteinExistence type="inferred from homology"/>
<dbReference type="RefSeq" id="WP_025348313.1">
    <property type="nucleotide sequence ID" value="NZ_CP006850.1"/>
</dbReference>
<dbReference type="FunFam" id="3.40.50.720:FF:000084">
    <property type="entry name" value="Short-chain dehydrogenase reductase"/>
    <property type="match status" value="1"/>
</dbReference>
<dbReference type="HOGENOM" id="CLU_010194_1_2_11"/>
<dbReference type="PANTHER" id="PTHR42760:SF40">
    <property type="entry name" value="3-OXOACYL-[ACYL-CARRIER-PROTEIN] REDUCTASE, CHLOROPLASTIC"/>
    <property type="match status" value="1"/>
</dbReference>
<sequence>MSGDVTLAGRAAIVVGGGSGIGRAVAVELARRGAGVVINSRTEATVAAVVGEIGADGGRAVGVAGSAADEHVAEQLVDRCVADFGGVDVLINCAGIAEPQHSSILDISTEDWRTLLDSHLTTVFNTCRAVAPLMVKRGGGSIVNTGSFAYLGDYGGTGYPAGKGAVASLTLAMAAELKEHGVRVNAVCPGARTQLSTGPDYEAKIADLRERGLLDEFTAQSSLDAPPPDYAASVYLYLADDRSRAVTGEIFIAAGGFVGRFARPQMQSIGFRDHAQTPPWTVDELDALVRERK</sequence>
<evidence type="ECO:0000256" key="2">
    <source>
        <dbReference type="ARBA" id="ARBA00023002"/>
    </source>
</evidence>
<dbReference type="GO" id="GO:0030497">
    <property type="term" value="P:fatty acid elongation"/>
    <property type="evidence" value="ECO:0007669"/>
    <property type="project" value="TreeGrafter"/>
</dbReference>
<evidence type="ECO:0000256" key="1">
    <source>
        <dbReference type="ARBA" id="ARBA00006484"/>
    </source>
</evidence>
<evidence type="ECO:0000313" key="5">
    <source>
        <dbReference type="Proteomes" id="UP000019150"/>
    </source>
</evidence>
<dbReference type="Gene3D" id="3.40.50.720">
    <property type="entry name" value="NAD(P)-binding Rossmann-like Domain"/>
    <property type="match status" value="1"/>
</dbReference>
<dbReference type="PANTHER" id="PTHR42760">
    <property type="entry name" value="SHORT-CHAIN DEHYDROGENASES/REDUCTASES FAMILY MEMBER"/>
    <property type="match status" value="1"/>
</dbReference>
<keyword evidence="5" id="KW-1185">Reference proteome</keyword>
<name>W5TBU8_9NOCA</name>
<dbReference type="AlphaFoldDB" id="W5TBU8"/>
<comment type="similarity">
    <text evidence="1 3">Belongs to the short-chain dehydrogenases/reductases (SDR) family.</text>
</comment>
<reference evidence="4 5" key="1">
    <citation type="journal article" date="2014" name="Appl. Environ. Microbiol.">
        <title>Insights into the Microbial Degradation of Rubber and Gutta-Percha by Analysis of the Complete Genome of Nocardia nova SH22a.</title>
        <authorList>
            <person name="Luo Q."/>
            <person name="Hiessl S."/>
            <person name="Poehlein A."/>
            <person name="Daniel R."/>
            <person name="Steinbuchel A."/>
        </authorList>
    </citation>
    <scope>NUCLEOTIDE SEQUENCE [LARGE SCALE GENOMIC DNA]</scope>
    <source>
        <strain evidence="4">SH22a</strain>
    </source>
</reference>
<dbReference type="EMBL" id="CP006850">
    <property type="protein sequence ID" value="AHH16825.1"/>
    <property type="molecule type" value="Genomic_DNA"/>
</dbReference>
<organism evidence="4 5">
    <name type="scientific">Nocardia nova SH22a</name>
    <dbReference type="NCBI Taxonomy" id="1415166"/>
    <lineage>
        <taxon>Bacteria</taxon>
        <taxon>Bacillati</taxon>
        <taxon>Actinomycetota</taxon>
        <taxon>Actinomycetes</taxon>
        <taxon>Mycobacteriales</taxon>
        <taxon>Nocardiaceae</taxon>
        <taxon>Nocardia</taxon>
    </lineage>
</organism>
<dbReference type="KEGG" id="nno:NONO_c20250"/>
<dbReference type="OrthoDB" id="4380468at2"/>
<dbReference type="CDD" id="cd05233">
    <property type="entry name" value="SDR_c"/>
    <property type="match status" value="1"/>
</dbReference>
<gene>
    <name evidence="4" type="ORF">NONO_c20250</name>
</gene>
<dbReference type="PRINTS" id="PR00081">
    <property type="entry name" value="GDHRDH"/>
</dbReference>
<protein>
    <submittedName>
        <fullName evidence="4">Oxidoreductase, SDR family</fullName>
    </submittedName>
</protein>
<accession>W5TBU8</accession>
<dbReference type="PATRIC" id="fig|1415166.3.peg.2057"/>
<dbReference type="STRING" id="1415166.NONO_c20250"/>